<proteinExistence type="predicted"/>
<dbReference type="OrthoDB" id="5954868at2759"/>
<name>A0A0G4G3G8_VITBC</name>
<keyword evidence="4" id="KW-1015">Disulfide bond</keyword>
<dbReference type="InterPro" id="IPR015338">
    <property type="entry name" value="GT64_dom"/>
</dbReference>
<dbReference type="Gene3D" id="3.90.550.10">
    <property type="entry name" value="Spore Coat Polysaccharide Biosynthesis Protein SpsA, Chain A"/>
    <property type="match status" value="1"/>
</dbReference>
<dbReference type="GO" id="GO:0016757">
    <property type="term" value="F:glycosyltransferase activity"/>
    <property type="evidence" value="ECO:0007669"/>
    <property type="project" value="InterPro"/>
</dbReference>
<dbReference type="PANTHER" id="PTHR48261">
    <property type="entry name" value="ACETYLGLUCOSAMINYLTRANSFERASE"/>
    <property type="match status" value="1"/>
</dbReference>
<dbReference type="PhylomeDB" id="A0A0G4G3G8"/>
<evidence type="ECO:0000313" key="6">
    <source>
        <dbReference type="EMBL" id="CEM22806.1"/>
    </source>
</evidence>
<evidence type="ECO:0000256" key="1">
    <source>
        <dbReference type="ARBA" id="ARBA00004370"/>
    </source>
</evidence>
<dbReference type="Pfam" id="PF09258">
    <property type="entry name" value="Glyco_transf_64"/>
    <property type="match status" value="1"/>
</dbReference>
<feature type="domain" description="Glycosyl transferase 64" evidence="5">
    <location>
        <begin position="101"/>
        <end position="323"/>
    </location>
</feature>
<accession>A0A0G4G3G8</accession>
<keyword evidence="3" id="KW-0472">Membrane</keyword>
<dbReference type="Proteomes" id="UP000041254">
    <property type="component" value="Unassembled WGS sequence"/>
</dbReference>
<evidence type="ECO:0000256" key="4">
    <source>
        <dbReference type="ARBA" id="ARBA00023157"/>
    </source>
</evidence>
<dbReference type="GO" id="GO:0016020">
    <property type="term" value="C:membrane"/>
    <property type="evidence" value="ECO:0007669"/>
    <property type="project" value="UniProtKB-SubCell"/>
</dbReference>
<dbReference type="InParanoid" id="A0A0G4G3G8"/>
<sequence length="354" mass="40369">MQYDIKASERRRQLRENEPGGKNLTKLLEVIIPAESSYYTTISPLRRWQPPKCDRSKLIRAYKRNLHAEERVVVDADELPFDFFQNMLTAVVYLGPQRLHSWSAKMLPELEACSLVKEILIDWWPDSGLDLNEINGTSLSKVRLVPGKRGLGERYFVAEHIHTPYVALFDDDRGFSCEILYRLLILVVRFPSKIVTTTEMGRSILKCEDEARMRYPYFPDHGEIALPSASVIAKSLLISYKELMLPSVVELINRELNCEDVALNWLVASISGDNQSGVFLDEELVEGIVHLVDRKGLSKKMNPVERRSACLNMMVSVLAGWPVPHGRTVATVISKAKLTKAEPLHKKRRTQNKI</sequence>
<keyword evidence="2" id="KW-0808">Transferase</keyword>
<dbReference type="AlphaFoldDB" id="A0A0G4G3G8"/>
<keyword evidence="7" id="KW-1185">Reference proteome</keyword>
<evidence type="ECO:0000256" key="2">
    <source>
        <dbReference type="ARBA" id="ARBA00022679"/>
    </source>
</evidence>
<evidence type="ECO:0000259" key="5">
    <source>
        <dbReference type="Pfam" id="PF09258"/>
    </source>
</evidence>
<dbReference type="PANTHER" id="PTHR48261:SF2">
    <property type="entry name" value="ACETYLGLUCOSAMINYLTRANSFERASE"/>
    <property type="match status" value="1"/>
</dbReference>
<reference evidence="6 7" key="1">
    <citation type="submission" date="2014-11" db="EMBL/GenBank/DDBJ databases">
        <authorList>
            <person name="Zhu J."/>
            <person name="Qi W."/>
            <person name="Song R."/>
        </authorList>
    </citation>
    <scope>NUCLEOTIDE SEQUENCE [LARGE SCALE GENOMIC DNA]</scope>
</reference>
<evidence type="ECO:0000313" key="7">
    <source>
        <dbReference type="Proteomes" id="UP000041254"/>
    </source>
</evidence>
<dbReference type="EMBL" id="CDMY01000559">
    <property type="protein sequence ID" value="CEM22806.1"/>
    <property type="molecule type" value="Genomic_DNA"/>
</dbReference>
<organism evidence="6 7">
    <name type="scientific">Vitrella brassicaformis (strain CCMP3155)</name>
    <dbReference type="NCBI Taxonomy" id="1169540"/>
    <lineage>
        <taxon>Eukaryota</taxon>
        <taxon>Sar</taxon>
        <taxon>Alveolata</taxon>
        <taxon>Colpodellida</taxon>
        <taxon>Vitrellaceae</taxon>
        <taxon>Vitrella</taxon>
    </lineage>
</organism>
<dbReference type="InterPro" id="IPR029044">
    <property type="entry name" value="Nucleotide-diphossugar_trans"/>
</dbReference>
<evidence type="ECO:0000256" key="3">
    <source>
        <dbReference type="ARBA" id="ARBA00023136"/>
    </source>
</evidence>
<gene>
    <name evidence="6" type="ORF">Vbra_16894</name>
</gene>
<protein>
    <recommendedName>
        <fullName evidence="5">Glycosyl transferase 64 domain-containing protein</fullName>
    </recommendedName>
</protein>
<comment type="subcellular location">
    <subcellularLocation>
        <location evidence="1">Membrane</location>
    </subcellularLocation>
</comment>
<dbReference type="VEuPathDB" id="CryptoDB:Vbra_16894"/>
<dbReference type="InterPro" id="IPR004263">
    <property type="entry name" value="Exostosin"/>
</dbReference>